<reference evidence="1" key="1">
    <citation type="journal article" date="2020" name="Stud. Mycol.">
        <title>101 Dothideomycetes genomes: a test case for predicting lifestyles and emergence of pathogens.</title>
        <authorList>
            <person name="Haridas S."/>
            <person name="Albert R."/>
            <person name="Binder M."/>
            <person name="Bloem J."/>
            <person name="Labutti K."/>
            <person name="Salamov A."/>
            <person name="Andreopoulos B."/>
            <person name="Baker S."/>
            <person name="Barry K."/>
            <person name="Bills G."/>
            <person name="Bluhm B."/>
            <person name="Cannon C."/>
            <person name="Castanera R."/>
            <person name="Culley D."/>
            <person name="Daum C."/>
            <person name="Ezra D."/>
            <person name="Gonzalez J."/>
            <person name="Henrissat B."/>
            <person name="Kuo A."/>
            <person name="Liang C."/>
            <person name="Lipzen A."/>
            <person name="Lutzoni F."/>
            <person name="Magnuson J."/>
            <person name="Mondo S."/>
            <person name="Nolan M."/>
            <person name="Ohm R."/>
            <person name="Pangilinan J."/>
            <person name="Park H.-J."/>
            <person name="Ramirez L."/>
            <person name="Alfaro M."/>
            <person name="Sun H."/>
            <person name="Tritt A."/>
            <person name="Yoshinaga Y."/>
            <person name="Zwiers L.-H."/>
            <person name="Turgeon B."/>
            <person name="Goodwin S."/>
            <person name="Spatafora J."/>
            <person name="Crous P."/>
            <person name="Grigoriev I."/>
        </authorList>
    </citation>
    <scope>NUCLEOTIDE SEQUENCE</scope>
    <source>
        <strain evidence="1">CBS 627.86</strain>
    </source>
</reference>
<proteinExistence type="predicted"/>
<dbReference type="OrthoDB" id="1747771at2759"/>
<dbReference type="EMBL" id="ML977310">
    <property type="protein sequence ID" value="KAF2122566.1"/>
    <property type="molecule type" value="Genomic_DNA"/>
</dbReference>
<accession>A0A6A5ZTI2</accession>
<evidence type="ECO:0000313" key="1">
    <source>
        <dbReference type="EMBL" id="KAF2122566.1"/>
    </source>
</evidence>
<evidence type="ECO:0000313" key="2">
    <source>
        <dbReference type="Proteomes" id="UP000799770"/>
    </source>
</evidence>
<dbReference type="AlphaFoldDB" id="A0A6A5ZTI2"/>
<organism evidence="1 2">
    <name type="scientific">Lophiotrema nucula</name>
    <dbReference type="NCBI Taxonomy" id="690887"/>
    <lineage>
        <taxon>Eukaryota</taxon>
        <taxon>Fungi</taxon>
        <taxon>Dikarya</taxon>
        <taxon>Ascomycota</taxon>
        <taxon>Pezizomycotina</taxon>
        <taxon>Dothideomycetes</taxon>
        <taxon>Pleosporomycetidae</taxon>
        <taxon>Pleosporales</taxon>
        <taxon>Lophiotremataceae</taxon>
        <taxon>Lophiotrema</taxon>
    </lineage>
</organism>
<gene>
    <name evidence="1" type="ORF">BDV96DRAFT_656137</name>
</gene>
<keyword evidence="2" id="KW-1185">Reference proteome</keyword>
<sequence length="167" mass="18891">MATIAIVIYQLRSKMRLRRWSASEIAMFVFQADDQLAALVERLPSHLQNDEPVTPETQARDAKTRLAMTILYYRLSINRVLQTHWRDWLEGSTNYARARIVCFSSAVGVIHSAVARSADRLRLRSWDFAMVVFSAAITLALEVQGSTEQISQFVEAVIAGKEFLKGS</sequence>
<protein>
    <submittedName>
        <fullName evidence="1">Uncharacterized protein</fullName>
    </submittedName>
</protein>
<dbReference type="Proteomes" id="UP000799770">
    <property type="component" value="Unassembled WGS sequence"/>
</dbReference>
<dbReference type="CDD" id="cd12148">
    <property type="entry name" value="fungal_TF_MHR"/>
    <property type="match status" value="1"/>
</dbReference>
<name>A0A6A5ZTI2_9PLEO</name>